<accession>T1GWK1</accession>
<keyword evidence="2" id="KW-1185">Reference proteome</keyword>
<reference evidence="2" key="1">
    <citation type="submission" date="2013-02" db="EMBL/GenBank/DDBJ databases">
        <authorList>
            <person name="Hughes D."/>
        </authorList>
    </citation>
    <scope>NUCLEOTIDE SEQUENCE</scope>
    <source>
        <strain>Durham</strain>
        <strain evidence="2">NC isolate 2 -- Noor lab</strain>
    </source>
</reference>
<dbReference type="EnsemblMetazoa" id="MESCA008178-RA">
    <property type="protein sequence ID" value="MESCA008178-PA"/>
    <property type="gene ID" value="MESCA008178"/>
</dbReference>
<name>T1GWK1_MEGSC</name>
<evidence type="ECO:0000313" key="1">
    <source>
        <dbReference type="EnsemblMetazoa" id="MESCA008178-PA"/>
    </source>
</evidence>
<dbReference type="AlphaFoldDB" id="T1GWK1"/>
<sequence>MGSCNIEVAKKFDYLGSEVTSNKGKKKSLYNQIYENGESLRAKTVPKSRRCPKYQSRSFATKAGKHVCSQSSLHKSN</sequence>
<organism evidence="1 2">
    <name type="scientific">Megaselia scalaris</name>
    <name type="common">Humpbacked fly</name>
    <name type="synonym">Phora scalaris</name>
    <dbReference type="NCBI Taxonomy" id="36166"/>
    <lineage>
        <taxon>Eukaryota</taxon>
        <taxon>Metazoa</taxon>
        <taxon>Ecdysozoa</taxon>
        <taxon>Arthropoda</taxon>
        <taxon>Hexapoda</taxon>
        <taxon>Insecta</taxon>
        <taxon>Pterygota</taxon>
        <taxon>Neoptera</taxon>
        <taxon>Endopterygota</taxon>
        <taxon>Diptera</taxon>
        <taxon>Brachycera</taxon>
        <taxon>Muscomorpha</taxon>
        <taxon>Platypezoidea</taxon>
        <taxon>Phoridae</taxon>
        <taxon>Megaseliini</taxon>
        <taxon>Megaselia</taxon>
    </lineage>
</organism>
<dbReference type="HOGENOM" id="CLU_2640950_0_0_1"/>
<dbReference type="Proteomes" id="UP000015102">
    <property type="component" value="Unassembled WGS sequence"/>
</dbReference>
<evidence type="ECO:0000313" key="2">
    <source>
        <dbReference type="Proteomes" id="UP000015102"/>
    </source>
</evidence>
<proteinExistence type="predicted"/>
<protein>
    <submittedName>
        <fullName evidence="1">Uncharacterized protein</fullName>
    </submittedName>
</protein>
<dbReference type="EMBL" id="CAQQ02080890">
    <property type="status" value="NOT_ANNOTATED_CDS"/>
    <property type="molecule type" value="Genomic_DNA"/>
</dbReference>
<reference evidence="1" key="2">
    <citation type="submission" date="2015-06" db="UniProtKB">
        <authorList>
            <consortium name="EnsemblMetazoa"/>
        </authorList>
    </citation>
    <scope>IDENTIFICATION</scope>
</reference>